<gene>
    <name evidence="2" type="ORF">FDP41_001646</name>
</gene>
<reference evidence="2 3" key="1">
    <citation type="journal article" date="2019" name="Sci. Rep.">
        <title>Nanopore sequencing improves the draft genome of the human pathogenic amoeba Naegleria fowleri.</title>
        <authorList>
            <person name="Liechti N."/>
            <person name="Schurch N."/>
            <person name="Bruggmann R."/>
            <person name="Wittwer M."/>
        </authorList>
    </citation>
    <scope>NUCLEOTIDE SEQUENCE [LARGE SCALE GENOMIC DNA]</scope>
    <source>
        <strain evidence="2 3">ATCC 30894</strain>
    </source>
</reference>
<proteinExistence type="predicted"/>
<dbReference type="OrthoDB" id="10373139at2759"/>
<feature type="compositionally biased region" description="Basic residues" evidence="1">
    <location>
        <begin position="14"/>
        <end position="23"/>
    </location>
</feature>
<accession>A0A6A5BMR3</accession>
<dbReference type="VEuPathDB" id="AmoebaDB:NfTy_054390"/>
<dbReference type="RefSeq" id="XP_044564016.1">
    <property type="nucleotide sequence ID" value="XM_044704753.1"/>
</dbReference>
<evidence type="ECO:0000313" key="3">
    <source>
        <dbReference type="Proteomes" id="UP000444721"/>
    </source>
</evidence>
<organism evidence="2 3">
    <name type="scientific">Naegleria fowleri</name>
    <name type="common">Brain eating amoeba</name>
    <dbReference type="NCBI Taxonomy" id="5763"/>
    <lineage>
        <taxon>Eukaryota</taxon>
        <taxon>Discoba</taxon>
        <taxon>Heterolobosea</taxon>
        <taxon>Tetramitia</taxon>
        <taxon>Eutetramitia</taxon>
        <taxon>Vahlkampfiidae</taxon>
        <taxon>Naegleria</taxon>
    </lineage>
</organism>
<dbReference type="AlphaFoldDB" id="A0A6A5BMR3"/>
<dbReference type="EMBL" id="VFQX01000027">
    <property type="protein sequence ID" value="KAF0979303.1"/>
    <property type="molecule type" value="Genomic_DNA"/>
</dbReference>
<comment type="caution">
    <text evidence="2">The sequence shown here is derived from an EMBL/GenBank/DDBJ whole genome shotgun (WGS) entry which is preliminary data.</text>
</comment>
<protein>
    <submittedName>
        <fullName evidence="2">Uncharacterized protein</fullName>
    </submittedName>
</protein>
<evidence type="ECO:0000256" key="1">
    <source>
        <dbReference type="SAM" id="MobiDB-lite"/>
    </source>
</evidence>
<dbReference type="GeneID" id="68108864"/>
<dbReference type="VEuPathDB" id="AmoebaDB:FDP41_001646"/>
<keyword evidence="3" id="KW-1185">Reference proteome</keyword>
<dbReference type="Proteomes" id="UP000444721">
    <property type="component" value="Unassembled WGS sequence"/>
</dbReference>
<name>A0A6A5BMR3_NAEFO</name>
<evidence type="ECO:0000313" key="2">
    <source>
        <dbReference type="EMBL" id="KAF0979303.1"/>
    </source>
</evidence>
<sequence length="210" mass="24157">MSKANNSSTQAKKPQQKKVAKKVKKTLANPFSPKFKILSSEQQNKVLKLIQECPFHNIIYEVNRISEIISSPQSHQIELVIFPDANYLQINPIQIDFLINQCSYAKIPFINLEINVQSFTEVCKKHYSSLSLHPNNFLKAIAFESTHDDTSMDPQQSQYNILELLYQENVYGPSIPREDLFYVPPFISSSFQYEPAHVEDVKPLNPIKKV</sequence>
<dbReference type="VEuPathDB" id="AmoebaDB:NF0118800"/>
<feature type="region of interest" description="Disordered" evidence="1">
    <location>
        <begin position="1"/>
        <end position="23"/>
    </location>
</feature>